<reference evidence="5" key="1">
    <citation type="submission" date="2018-03" db="EMBL/GenBank/DDBJ databases">
        <authorList>
            <person name="Zecchin S."/>
        </authorList>
    </citation>
    <scope>NUCLEOTIDE SEQUENCE [LARGE SCALE GENOMIC DNA]</scope>
</reference>
<dbReference type="CDD" id="cd04301">
    <property type="entry name" value="NAT_SF"/>
    <property type="match status" value="1"/>
</dbReference>
<dbReference type="InterPro" id="IPR016181">
    <property type="entry name" value="Acyl_CoA_acyltransferase"/>
</dbReference>
<dbReference type="GO" id="GO:0008775">
    <property type="term" value="F:acetate CoA-transferase activity"/>
    <property type="evidence" value="ECO:0007669"/>
    <property type="project" value="InterPro"/>
</dbReference>
<dbReference type="InterPro" id="IPR000182">
    <property type="entry name" value="GNAT_dom"/>
</dbReference>
<evidence type="ECO:0000259" key="3">
    <source>
        <dbReference type="PROSITE" id="PS51186"/>
    </source>
</evidence>
<dbReference type="GO" id="GO:0016747">
    <property type="term" value="F:acyltransferase activity, transferring groups other than amino-acyl groups"/>
    <property type="evidence" value="ECO:0007669"/>
    <property type="project" value="InterPro"/>
</dbReference>
<dbReference type="Gene3D" id="3.30.750.70">
    <property type="entry name" value="4-hydroxybutyrate coenzyme like domains"/>
    <property type="match status" value="1"/>
</dbReference>
<dbReference type="SUPFAM" id="SSF55729">
    <property type="entry name" value="Acyl-CoA N-acyltransferases (Nat)"/>
    <property type="match status" value="1"/>
</dbReference>
<dbReference type="InterPro" id="IPR026888">
    <property type="entry name" value="AcetylCoA_hyd_C"/>
</dbReference>
<organism evidence="4 5">
    <name type="scientific">Candidatus Sulfobium mesophilum</name>
    <dbReference type="NCBI Taxonomy" id="2016548"/>
    <lineage>
        <taxon>Bacteria</taxon>
        <taxon>Pseudomonadati</taxon>
        <taxon>Nitrospirota</taxon>
        <taxon>Nitrospiria</taxon>
        <taxon>Nitrospirales</taxon>
        <taxon>Nitrospiraceae</taxon>
        <taxon>Candidatus Sulfobium</taxon>
    </lineage>
</organism>
<keyword evidence="5" id="KW-1185">Reference proteome</keyword>
<dbReference type="InterPro" id="IPR003702">
    <property type="entry name" value="ActCoA_hydro_N"/>
</dbReference>
<dbReference type="SUPFAM" id="SSF100950">
    <property type="entry name" value="NagB/RpiA/CoA transferase-like"/>
    <property type="match status" value="2"/>
</dbReference>
<evidence type="ECO:0000313" key="4">
    <source>
        <dbReference type="EMBL" id="SPQ00292.1"/>
    </source>
</evidence>
<proteinExistence type="inferred from homology"/>
<evidence type="ECO:0000256" key="2">
    <source>
        <dbReference type="ARBA" id="ARBA00022679"/>
    </source>
</evidence>
<dbReference type="InterPro" id="IPR038460">
    <property type="entry name" value="AcetylCoA_hyd_C_sf"/>
</dbReference>
<dbReference type="PANTHER" id="PTHR21432">
    <property type="entry name" value="ACETYL-COA HYDROLASE-RELATED"/>
    <property type="match status" value="1"/>
</dbReference>
<dbReference type="GO" id="GO:0006083">
    <property type="term" value="P:acetate metabolic process"/>
    <property type="evidence" value="ECO:0007669"/>
    <property type="project" value="InterPro"/>
</dbReference>
<keyword evidence="4" id="KW-0378">Hydrolase</keyword>
<dbReference type="InterPro" id="IPR046433">
    <property type="entry name" value="ActCoA_hydro"/>
</dbReference>
<gene>
    <name evidence="4" type="ORF">NBG4_20098</name>
</gene>
<dbReference type="AlphaFoldDB" id="A0A2U3QFV1"/>
<dbReference type="EMBL" id="OUUY01000064">
    <property type="protein sequence ID" value="SPQ00292.1"/>
    <property type="molecule type" value="Genomic_DNA"/>
</dbReference>
<evidence type="ECO:0000313" key="5">
    <source>
        <dbReference type="Proteomes" id="UP000245125"/>
    </source>
</evidence>
<feature type="domain" description="N-acetyltransferase" evidence="3">
    <location>
        <begin position="470"/>
        <end position="626"/>
    </location>
</feature>
<dbReference type="Pfam" id="PF13336">
    <property type="entry name" value="AcetylCoA_hyd_C"/>
    <property type="match status" value="1"/>
</dbReference>
<dbReference type="Proteomes" id="UP000245125">
    <property type="component" value="Unassembled WGS sequence"/>
</dbReference>
<dbReference type="Gene3D" id="3.40.1080.20">
    <property type="entry name" value="Acetyl-CoA hydrolase/transferase C-terminal domain"/>
    <property type="match status" value="1"/>
</dbReference>
<dbReference type="Gene3D" id="3.40.1080.10">
    <property type="entry name" value="Glutaconate Coenzyme A-transferase"/>
    <property type="match status" value="1"/>
</dbReference>
<dbReference type="InterPro" id="IPR037171">
    <property type="entry name" value="NagB/RpiA_transferase-like"/>
</dbReference>
<dbReference type="OrthoDB" id="9801795at2"/>
<dbReference type="PANTHER" id="PTHR21432:SF20">
    <property type="entry name" value="ACETYL-COA HYDROLASE"/>
    <property type="match status" value="1"/>
</dbReference>
<accession>A0A2U3QFV1</accession>
<dbReference type="PROSITE" id="PS51186">
    <property type="entry name" value="GNAT"/>
    <property type="match status" value="1"/>
</dbReference>
<comment type="similarity">
    <text evidence="1">Belongs to the acetyl-CoA hydrolase/transferase family.</text>
</comment>
<dbReference type="GO" id="GO:0003986">
    <property type="term" value="F:acetyl-CoA hydrolase activity"/>
    <property type="evidence" value="ECO:0007669"/>
    <property type="project" value="UniProtKB-EC"/>
</dbReference>
<dbReference type="Gene3D" id="3.40.630.30">
    <property type="match status" value="1"/>
</dbReference>
<keyword evidence="2" id="KW-0808">Transferase</keyword>
<name>A0A2U3QFV1_9BACT</name>
<sequence length="626" mass="70424">MDTRLKEIAAQYPEKFAHEENIFAGIHPGDRIFVGTGCGEPQFLLRALIRYVQSHPKSFFDTEVLQVWNLGVSPYADDRFRDNFRYNSFFIGKNSREAVNQGVADYTPIFLSAVPDLFYRRRIPVDVALIQTSLPDAHGFMSLGISVDIVKAAAESANLVIAQINSKMPRVHGDTFIHIKNVDYMVPCDEPLLVFEAEVPDEIAGKIGKYVARIIQDGDTMQVGYGSIPNAILGHLREKRHLGVHTELLTDGIVDLMKIGVVDNTKKALNRDKTVAAFCMGKTETYEFINDNPAIEFRPVSYTNNPLTIARNRNVVAINSALEIDLTGQATAESLGKYFFSGVGGQADFMRGAILSQGGKTILALQSTAEEGEVSRIVPFLKEGAGVTLTRGDVHYVVTEFGIAYLHGKNIRERAMDLVAIAHPKFRKWLIDEAKKLSIIYKDQAFIPEAKGEYPEALETFRTTKKGLEIFLRAVKITDEHLLKDFFYSLSDDSMYRRFISTRTDMHHDRLQQFAVIDYTREMVVLAMVTEGDSEIIVGMGQYYINERTYEAEVALVVRDEYQGRGIGTELLSYLSYLAKKSGLHGFTAEVLMDNKPMLKLFQEMGFILEKHAEAGMYELTMSFRD</sequence>
<protein>
    <submittedName>
        <fullName evidence="4">Acetyl-CoA hydrolase</fullName>
        <ecNumber evidence="4">3.1.2.1</ecNumber>
    </submittedName>
</protein>
<dbReference type="Pfam" id="PF02550">
    <property type="entry name" value="AcetylCoA_hydro"/>
    <property type="match status" value="1"/>
</dbReference>
<dbReference type="Pfam" id="PF00583">
    <property type="entry name" value="Acetyltransf_1"/>
    <property type="match status" value="1"/>
</dbReference>
<dbReference type="EC" id="3.1.2.1" evidence="4"/>
<evidence type="ECO:0000256" key="1">
    <source>
        <dbReference type="ARBA" id="ARBA00009632"/>
    </source>
</evidence>